<name>X0VIY9_9ZZZZ</name>
<gene>
    <name evidence="1" type="ORF">S01H1_50831</name>
</gene>
<organism evidence="1">
    <name type="scientific">marine sediment metagenome</name>
    <dbReference type="NCBI Taxonomy" id="412755"/>
    <lineage>
        <taxon>unclassified sequences</taxon>
        <taxon>metagenomes</taxon>
        <taxon>ecological metagenomes</taxon>
    </lineage>
</organism>
<dbReference type="EMBL" id="BARS01032769">
    <property type="protein sequence ID" value="GAG18264.1"/>
    <property type="molecule type" value="Genomic_DNA"/>
</dbReference>
<comment type="caution">
    <text evidence="1">The sequence shown here is derived from an EMBL/GenBank/DDBJ whole genome shotgun (WGS) entry which is preliminary data.</text>
</comment>
<protein>
    <submittedName>
        <fullName evidence="1">Uncharacterized protein</fullName>
    </submittedName>
</protein>
<sequence length="226" mass="26643">MASIEGSQDAVRRIKFSGDQKDKLREYLRQELSDNEGERGRMLKKCRDWQAQANSRRQRKDAKARDANIDMPLTRQRMMQNSSRLLNPIFQQDILFIAKPRNPVVEDMARAVERLTDYIWDNIDYRTVCEEWVEQFQTFPFGVVKTPFVQETERTIQWRELQGGLDEYNMRKLEGERVTVRKLQDGTEKYFLEVDEEVPVRVGAFPEVVPFEDFIVPMSAVDVRTA</sequence>
<reference evidence="1" key="1">
    <citation type="journal article" date="2014" name="Front. Microbiol.">
        <title>High frequency of phylogenetically diverse reductive dehalogenase-homologous genes in deep subseafloor sedimentary metagenomes.</title>
        <authorList>
            <person name="Kawai M."/>
            <person name="Futagami T."/>
            <person name="Toyoda A."/>
            <person name="Takaki Y."/>
            <person name="Nishi S."/>
            <person name="Hori S."/>
            <person name="Arai W."/>
            <person name="Tsubouchi T."/>
            <person name="Morono Y."/>
            <person name="Uchiyama I."/>
            <person name="Ito T."/>
            <person name="Fujiyama A."/>
            <person name="Inagaki F."/>
            <person name="Takami H."/>
        </authorList>
    </citation>
    <scope>NUCLEOTIDE SEQUENCE</scope>
    <source>
        <strain evidence="1">Expedition CK06-06</strain>
    </source>
</reference>
<dbReference type="AlphaFoldDB" id="X0VIY9"/>
<evidence type="ECO:0000313" key="1">
    <source>
        <dbReference type="EMBL" id="GAG18264.1"/>
    </source>
</evidence>
<proteinExistence type="predicted"/>
<accession>X0VIY9</accession>
<feature type="non-terminal residue" evidence="1">
    <location>
        <position position="226"/>
    </location>
</feature>